<gene>
    <name evidence="4" type="ORF">AKJ37_04130</name>
</gene>
<dbReference type="InterPro" id="IPR011766">
    <property type="entry name" value="TPP_enzyme_TPP-bd"/>
</dbReference>
<evidence type="ECO:0000313" key="5">
    <source>
        <dbReference type="Proteomes" id="UP000070463"/>
    </source>
</evidence>
<evidence type="ECO:0000259" key="3">
    <source>
        <dbReference type="Pfam" id="PF02775"/>
    </source>
</evidence>
<name>A0A133URQ4_9EURY</name>
<dbReference type="GO" id="GO:0006082">
    <property type="term" value="P:organic acid metabolic process"/>
    <property type="evidence" value="ECO:0007669"/>
    <property type="project" value="UniProtKB-ARBA"/>
</dbReference>
<dbReference type="GO" id="GO:0030976">
    <property type="term" value="F:thiamine pyrophosphate binding"/>
    <property type="evidence" value="ECO:0007669"/>
    <property type="project" value="InterPro"/>
</dbReference>
<evidence type="ECO:0000313" key="4">
    <source>
        <dbReference type="EMBL" id="KXA96911.1"/>
    </source>
</evidence>
<reference evidence="4 5" key="1">
    <citation type="journal article" date="2016" name="Sci. Rep.">
        <title>Metabolic traits of an uncultured archaeal lineage -MSBL1- from brine pools of the Red Sea.</title>
        <authorList>
            <person name="Mwirichia R."/>
            <person name="Alam I."/>
            <person name="Rashid M."/>
            <person name="Vinu M."/>
            <person name="Ba-Alawi W."/>
            <person name="Anthony Kamau A."/>
            <person name="Kamanda Ngugi D."/>
            <person name="Goker M."/>
            <person name="Klenk H.P."/>
            <person name="Bajic V."/>
            <person name="Stingl U."/>
        </authorList>
    </citation>
    <scope>NUCLEOTIDE SEQUENCE [LARGE SCALE GENOMIC DNA]</scope>
    <source>
        <strain evidence="4">SCGC-AAA259I09</strain>
    </source>
</reference>
<dbReference type="SUPFAM" id="SSF52518">
    <property type="entry name" value="Thiamin diphosphate-binding fold (THDP-binding)"/>
    <property type="match status" value="1"/>
</dbReference>
<dbReference type="Gene3D" id="3.40.50.970">
    <property type="match status" value="2"/>
</dbReference>
<dbReference type="CDD" id="cd03376">
    <property type="entry name" value="TPP_PFOR_porB_like"/>
    <property type="match status" value="1"/>
</dbReference>
<dbReference type="InterPro" id="IPR051479">
    <property type="entry name" value="PorB-like"/>
</dbReference>
<dbReference type="PANTHER" id="PTHR42897">
    <property type="entry name" value="PYRUVATE SYNTHASE SUBUNIT PORB"/>
    <property type="match status" value="1"/>
</dbReference>
<evidence type="ECO:0000256" key="2">
    <source>
        <dbReference type="ARBA" id="ARBA00023002"/>
    </source>
</evidence>
<dbReference type="PATRIC" id="fig|1698267.3.peg.1475"/>
<dbReference type="AlphaFoldDB" id="A0A133URQ4"/>
<keyword evidence="5" id="KW-1185">Reference proteome</keyword>
<comment type="subunit">
    <text evidence="1">Heterotetramer of one alpha, one beta, one delta and one gamma chain.</text>
</comment>
<evidence type="ECO:0000256" key="1">
    <source>
        <dbReference type="ARBA" id="ARBA00011595"/>
    </source>
</evidence>
<dbReference type="EMBL" id="LHXR01000053">
    <property type="protein sequence ID" value="KXA96911.1"/>
    <property type="molecule type" value="Genomic_DNA"/>
</dbReference>
<proteinExistence type="predicted"/>
<protein>
    <recommendedName>
        <fullName evidence="3">Thiamine pyrophosphate enzyme TPP-binding domain-containing protein</fullName>
    </recommendedName>
</protein>
<sequence length="296" mass="32417">MSWKDLPSRELLLRGNASCAGCGSTLALRWVLKVLGEKIVLIIPAGCGGVYQGIFPQSSINVMTINSSFGSQASLMSGLRAAFDVKDREGTIVCWAGDGATADIGLNALSSAAERNEDLIYLCYDNEAYMNTGVQRSSLTPLGAKTTTTPKGKVEFKKNMPLIMADHEIPYVATVSVGYPDDFTKKLEKAKEMEGFRYIHILSPCPPGWEYESDKTVEVSRLAVKSGAWPLYEVEGGITGGKLEINRAGGDVSLKEYLDSQGRFEGLSNEKIKRFEKQVQDQLEYLKLLENRHAGD</sequence>
<dbReference type="GO" id="GO:0044272">
    <property type="term" value="P:sulfur compound biosynthetic process"/>
    <property type="evidence" value="ECO:0007669"/>
    <property type="project" value="UniProtKB-ARBA"/>
</dbReference>
<dbReference type="Pfam" id="PF02775">
    <property type="entry name" value="TPP_enzyme_C"/>
    <property type="match status" value="1"/>
</dbReference>
<comment type="caution">
    <text evidence="4">The sequence shown here is derived from an EMBL/GenBank/DDBJ whole genome shotgun (WGS) entry which is preliminary data.</text>
</comment>
<dbReference type="GO" id="GO:0016491">
    <property type="term" value="F:oxidoreductase activity"/>
    <property type="evidence" value="ECO:0007669"/>
    <property type="project" value="UniProtKB-KW"/>
</dbReference>
<feature type="domain" description="Thiamine pyrophosphate enzyme TPP-binding" evidence="3">
    <location>
        <begin position="56"/>
        <end position="201"/>
    </location>
</feature>
<organism evidence="4 5">
    <name type="scientific">candidate division MSBL1 archaeon SCGC-AAA259I09</name>
    <dbReference type="NCBI Taxonomy" id="1698267"/>
    <lineage>
        <taxon>Archaea</taxon>
        <taxon>Methanobacteriati</taxon>
        <taxon>Methanobacteriota</taxon>
        <taxon>candidate division MSBL1</taxon>
    </lineage>
</organism>
<keyword evidence="2" id="KW-0560">Oxidoreductase</keyword>
<dbReference type="PANTHER" id="PTHR42897:SF1">
    <property type="entry name" value="2-OXOACID OXIDOREDUCTASE (FERREDOXIN)"/>
    <property type="match status" value="1"/>
</dbReference>
<dbReference type="Proteomes" id="UP000070463">
    <property type="component" value="Unassembled WGS sequence"/>
</dbReference>
<dbReference type="InterPro" id="IPR029061">
    <property type="entry name" value="THDP-binding"/>
</dbReference>
<accession>A0A133URQ4</accession>